<sequence>QCESENFVNDYADDNYNNWEKKNVLKFVSDKPQPSIRKDPGNGIKRCGNIDSCQNLARFPENVRGDYKLGSLYPVLPTERKKCNPVSDAWLHYATQEDIDNLTVLKDGQRYICDRSCPQVVSACGLNDSGIANGVM</sequence>
<gene>
    <name evidence="1" type="ORF">S01H1_66074</name>
</gene>
<reference evidence="1" key="1">
    <citation type="journal article" date="2014" name="Front. Microbiol.">
        <title>High frequency of phylogenetically diverse reductive dehalogenase-homologous genes in deep subseafloor sedimentary metagenomes.</title>
        <authorList>
            <person name="Kawai M."/>
            <person name="Futagami T."/>
            <person name="Toyoda A."/>
            <person name="Takaki Y."/>
            <person name="Nishi S."/>
            <person name="Hori S."/>
            <person name="Arai W."/>
            <person name="Tsubouchi T."/>
            <person name="Morono Y."/>
            <person name="Uchiyama I."/>
            <person name="Ito T."/>
            <person name="Fujiyama A."/>
            <person name="Inagaki F."/>
            <person name="Takami H."/>
        </authorList>
    </citation>
    <scope>NUCLEOTIDE SEQUENCE</scope>
    <source>
        <strain evidence="1">Expedition CK06-06</strain>
    </source>
</reference>
<proteinExistence type="predicted"/>
<feature type="non-terminal residue" evidence="1">
    <location>
        <position position="1"/>
    </location>
</feature>
<evidence type="ECO:0000313" key="1">
    <source>
        <dbReference type="EMBL" id="GAG41273.1"/>
    </source>
</evidence>
<dbReference type="EMBL" id="BARS01043671">
    <property type="protein sequence ID" value="GAG41273.1"/>
    <property type="molecule type" value="Genomic_DNA"/>
</dbReference>
<name>X0XXF7_9ZZZZ</name>
<accession>X0XXF7</accession>
<comment type="caution">
    <text evidence="1">The sequence shown here is derived from an EMBL/GenBank/DDBJ whole genome shotgun (WGS) entry which is preliminary data.</text>
</comment>
<organism evidence="1">
    <name type="scientific">marine sediment metagenome</name>
    <dbReference type="NCBI Taxonomy" id="412755"/>
    <lineage>
        <taxon>unclassified sequences</taxon>
        <taxon>metagenomes</taxon>
        <taxon>ecological metagenomes</taxon>
    </lineage>
</organism>
<protein>
    <submittedName>
        <fullName evidence="1">Uncharacterized protein</fullName>
    </submittedName>
</protein>
<dbReference type="AlphaFoldDB" id="X0XXF7"/>